<feature type="region of interest" description="Disordered" evidence="1">
    <location>
        <begin position="106"/>
        <end position="180"/>
    </location>
</feature>
<name>S8EM57_FOMSC</name>
<keyword evidence="3" id="KW-1185">Reference proteome</keyword>
<dbReference type="InParanoid" id="S8EM57"/>
<evidence type="ECO:0000313" key="3">
    <source>
        <dbReference type="Proteomes" id="UP000015241"/>
    </source>
</evidence>
<evidence type="ECO:0000256" key="1">
    <source>
        <dbReference type="SAM" id="MobiDB-lite"/>
    </source>
</evidence>
<proteinExistence type="predicted"/>
<reference evidence="2 3" key="1">
    <citation type="journal article" date="2012" name="Science">
        <title>The Paleozoic origin of enzymatic lignin decomposition reconstructed from 31 fungal genomes.</title>
        <authorList>
            <person name="Floudas D."/>
            <person name="Binder M."/>
            <person name="Riley R."/>
            <person name="Barry K."/>
            <person name="Blanchette R.A."/>
            <person name="Henrissat B."/>
            <person name="Martinez A.T."/>
            <person name="Otillar R."/>
            <person name="Spatafora J.W."/>
            <person name="Yadav J.S."/>
            <person name="Aerts A."/>
            <person name="Benoit I."/>
            <person name="Boyd A."/>
            <person name="Carlson A."/>
            <person name="Copeland A."/>
            <person name="Coutinho P.M."/>
            <person name="de Vries R.P."/>
            <person name="Ferreira P."/>
            <person name="Findley K."/>
            <person name="Foster B."/>
            <person name="Gaskell J."/>
            <person name="Glotzer D."/>
            <person name="Gorecki P."/>
            <person name="Heitman J."/>
            <person name="Hesse C."/>
            <person name="Hori C."/>
            <person name="Igarashi K."/>
            <person name="Jurgens J.A."/>
            <person name="Kallen N."/>
            <person name="Kersten P."/>
            <person name="Kohler A."/>
            <person name="Kuees U."/>
            <person name="Kumar T.K.A."/>
            <person name="Kuo A."/>
            <person name="LaButti K."/>
            <person name="Larrondo L.F."/>
            <person name="Lindquist E."/>
            <person name="Ling A."/>
            <person name="Lombard V."/>
            <person name="Lucas S."/>
            <person name="Lundell T."/>
            <person name="Martin R."/>
            <person name="McLaughlin D.J."/>
            <person name="Morgenstern I."/>
            <person name="Morin E."/>
            <person name="Murat C."/>
            <person name="Nagy L.G."/>
            <person name="Nolan M."/>
            <person name="Ohm R.A."/>
            <person name="Patyshakuliyeva A."/>
            <person name="Rokas A."/>
            <person name="Ruiz-Duenas F.J."/>
            <person name="Sabat G."/>
            <person name="Salamov A."/>
            <person name="Samejima M."/>
            <person name="Schmutz J."/>
            <person name="Slot J.C."/>
            <person name="St John F."/>
            <person name="Stenlid J."/>
            <person name="Sun H."/>
            <person name="Sun S."/>
            <person name="Syed K."/>
            <person name="Tsang A."/>
            <person name="Wiebenga A."/>
            <person name="Young D."/>
            <person name="Pisabarro A."/>
            <person name="Eastwood D.C."/>
            <person name="Martin F."/>
            <person name="Cullen D."/>
            <person name="Grigoriev I.V."/>
            <person name="Hibbett D.S."/>
        </authorList>
    </citation>
    <scope>NUCLEOTIDE SEQUENCE</scope>
    <source>
        <strain evidence="3">FP-58527</strain>
    </source>
</reference>
<protein>
    <submittedName>
        <fullName evidence="2">Uncharacterized protein</fullName>
    </submittedName>
</protein>
<organism evidence="2 3">
    <name type="scientific">Fomitopsis schrenkii</name>
    <name type="common">Brown rot fungus</name>
    <dbReference type="NCBI Taxonomy" id="2126942"/>
    <lineage>
        <taxon>Eukaryota</taxon>
        <taxon>Fungi</taxon>
        <taxon>Dikarya</taxon>
        <taxon>Basidiomycota</taxon>
        <taxon>Agaricomycotina</taxon>
        <taxon>Agaricomycetes</taxon>
        <taxon>Polyporales</taxon>
        <taxon>Fomitopsis</taxon>
    </lineage>
</organism>
<dbReference type="eggNOG" id="ENOG502R2JB">
    <property type="taxonomic scope" value="Eukaryota"/>
</dbReference>
<gene>
    <name evidence="2" type="ORF">FOMPIDRAFT_1057522</name>
</gene>
<feature type="compositionally biased region" description="Low complexity" evidence="1">
    <location>
        <begin position="158"/>
        <end position="170"/>
    </location>
</feature>
<dbReference type="HOGENOM" id="CLU_078306_0_0_1"/>
<dbReference type="Proteomes" id="UP000015241">
    <property type="component" value="Unassembled WGS sequence"/>
</dbReference>
<evidence type="ECO:0000313" key="2">
    <source>
        <dbReference type="EMBL" id="EPT05228.1"/>
    </source>
</evidence>
<dbReference type="OrthoDB" id="2526979at2759"/>
<accession>S8EM57</accession>
<dbReference type="AlphaFoldDB" id="S8EM57"/>
<feature type="region of interest" description="Disordered" evidence="1">
    <location>
        <begin position="15"/>
        <end position="51"/>
    </location>
</feature>
<sequence length="245" mass="26837">MSRLRSILPVHVRPRSETLPSTEATCPYTKSRARAASTAGPPRFQRRPPRSRLASLVSTPSLAPAVLHVPQDEPETIGSFAPTNPPSLKLRTLLHPGPSLPLAMRAFRRPRPDSPNDETWLGEDSGSALRHSPSPPDSPDIPSICRTPSSYTESDYFPTAPSSAGPATPAREFSPSPIHGHKPLPLHPVLELLEDQSKFCVRTACAHCRKVGNNFPCCPRCGEMWCSRDCRMQSNGGKRHTCKKN</sequence>
<dbReference type="EMBL" id="KE504124">
    <property type="protein sequence ID" value="EPT05228.1"/>
    <property type="molecule type" value="Genomic_DNA"/>
</dbReference>